<evidence type="ECO:0000256" key="6">
    <source>
        <dbReference type="ARBA" id="ARBA00029555"/>
    </source>
</evidence>
<dbReference type="EMBL" id="LT608262">
    <property type="protein sequence ID" value="SCO64132.1"/>
    <property type="molecule type" value="Genomic_DNA"/>
</dbReference>
<dbReference type="Proteomes" id="UP000069549">
    <property type="component" value="Chromosome 14"/>
</dbReference>
<feature type="coiled-coil region" evidence="7">
    <location>
        <begin position="89"/>
        <end position="158"/>
    </location>
</feature>
<evidence type="ECO:0000256" key="5">
    <source>
        <dbReference type="ARBA" id="ARBA00029468"/>
    </source>
</evidence>
<organism evidence="10 15">
    <name type="scientific">Plasmodium berghei</name>
    <dbReference type="NCBI Taxonomy" id="5821"/>
    <lineage>
        <taxon>Eukaryota</taxon>
        <taxon>Sar</taxon>
        <taxon>Alveolata</taxon>
        <taxon>Apicomplexa</taxon>
        <taxon>Aconoidasida</taxon>
        <taxon>Haemosporida</taxon>
        <taxon>Plasmodiidae</taxon>
        <taxon>Plasmodium</taxon>
        <taxon>Plasmodium (Vinckeia)</taxon>
    </lineage>
</organism>
<sequence>MNTYNMGHYSKIRNENDENIIVDRNRKNKNYGNYRNKDNNGNYYKNKISNDKKEGTKLKVDGIKNKTELIVETEDDKYIATDDGSSNLSDDLDNELVEENENYSERRNELKELANICLENNLTINNENIQIIRKLKEKRRLEERLKKNEDIKDFEEKRQILEKIEYHEWADREKRIKELQEKKMKLLKRVIIQRDTEKADKIFYEVEKVIQNKDKNKDQIIENFEKEKAKDIRNQFIQKKNNLKTIFNKKTDIIDDMNDYTSNYNLELERNGIIPPKIDEPTSNKIDNLLNTNDINSLTSTFNKSLDSMYKDKKYDKLSKYEKKKNKDVIDTFYRYLNKEYKQYICDDYSISDTNKTAKKMQCIKINFPSIDIKNIEEDIFEKNVLYLQNLLRGKAIKKLMDDGKRSCIDLIEELKTYAKIDQYSLHEKDAFEKEDFEEIKIDAYLENMQGKYTSELLDSLSNELEKYEEERKIAILVKYAERERRLKECKEKGKRQAELLLREKEDYLFNEIMGLNNQTVDSYLEGILTKAINDSSKEEALIRTKKKSEQLNEIYNSLDNQDDEHNKFIVKDLVGNFIIPYVDKQRGAEFDLLEQKKNNYISNFATQHVFSKINEAF</sequence>
<evidence type="ECO:0000313" key="19">
    <source>
        <dbReference type="Proteomes" id="UP000516480"/>
    </source>
</evidence>
<gene>
    <name evidence="10" type="ORF">PBK173_000447800</name>
    <name evidence="12" type="ORF">PBNK65E_000437500</name>
    <name evidence="11" type="ORF">PBNK65NY_000436600</name>
    <name evidence="14" type="ORF">PBSP11A_000437100</name>
    <name evidence="13" type="ORF">PBSP11RLL_000436800</name>
</gene>
<dbReference type="OrthoDB" id="567787at2759"/>
<evidence type="ECO:0000256" key="3">
    <source>
        <dbReference type="ARBA" id="ARBA00023212"/>
    </source>
</evidence>
<dbReference type="EMBL" id="LT614640">
    <property type="protein sequence ID" value="SCN28379.1"/>
    <property type="molecule type" value="Genomic_DNA"/>
</dbReference>
<accession>A0A0Z0AMC9</accession>
<dbReference type="Proteomes" id="UP000516480">
    <property type="component" value="Chromosome 14"/>
</dbReference>
<feature type="domain" description="CFAP91" evidence="9">
    <location>
        <begin position="104"/>
        <end position="234"/>
    </location>
</feature>
<evidence type="ECO:0000313" key="18">
    <source>
        <dbReference type="Proteomes" id="UP000220214"/>
    </source>
</evidence>
<proteinExistence type="inferred from homology"/>
<feature type="region of interest" description="Disordered" evidence="8">
    <location>
        <begin position="28"/>
        <end position="48"/>
    </location>
</feature>
<evidence type="ECO:0000256" key="2">
    <source>
        <dbReference type="ARBA" id="ARBA00022490"/>
    </source>
</evidence>
<evidence type="ECO:0000256" key="8">
    <source>
        <dbReference type="SAM" id="MobiDB-lite"/>
    </source>
</evidence>
<evidence type="ECO:0000313" key="15">
    <source>
        <dbReference type="Proteomes" id="UP000069549"/>
    </source>
</evidence>
<evidence type="ECO:0000256" key="1">
    <source>
        <dbReference type="ARBA" id="ARBA00004430"/>
    </source>
</evidence>
<evidence type="ECO:0000259" key="9">
    <source>
        <dbReference type="Pfam" id="PF14738"/>
    </source>
</evidence>
<evidence type="ECO:0000313" key="17">
    <source>
        <dbReference type="Proteomes" id="UP000219974"/>
    </source>
</evidence>
<keyword evidence="3" id="KW-0206">Cytoskeleton</keyword>
<evidence type="ECO:0000313" key="12">
    <source>
        <dbReference type="EMBL" id="SCN28379.1"/>
    </source>
</evidence>
<name>A0A0Z0AMC9_PLABE</name>
<dbReference type="EMBL" id="LT160034">
    <property type="protein sequence ID" value="CXJ16125.1"/>
    <property type="molecule type" value="Genomic_DNA"/>
</dbReference>
<dbReference type="AlphaFoldDB" id="A0A0Z0AMC9"/>
<dbReference type="SMR" id="A0A0Z0AMC9"/>
<evidence type="ECO:0000313" key="14">
    <source>
        <dbReference type="EMBL" id="SCO64132.1"/>
    </source>
</evidence>
<evidence type="ECO:0000313" key="16">
    <source>
        <dbReference type="Proteomes" id="UP000219860"/>
    </source>
</evidence>
<comment type="similarity">
    <text evidence="5">Belongs to the CFAP91 family.</text>
</comment>
<keyword evidence="7" id="KW-0175">Coiled coil</keyword>
<keyword evidence="2" id="KW-0963">Cytoplasm</keyword>
<evidence type="ECO:0000256" key="4">
    <source>
        <dbReference type="ARBA" id="ARBA00023273"/>
    </source>
</evidence>
<evidence type="ECO:0000256" key="7">
    <source>
        <dbReference type="SAM" id="Coils"/>
    </source>
</evidence>
<evidence type="ECO:0000313" key="11">
    <source>
        <dbReference type="EMBL" id="SCM26295.1"/>
    </source>
</evidence>
<dbReference type="OMA" id="VQTMYRD"/>
<evidence type="ECO:0000313" key="13">
    <source>
        <dbReference type="EMBL" id="SCO62575.1"/>
    </source>
</evidence>
<dbReference type="VEuPathDB" id="PlasmoDB:PBANKA_1420700"/>
<dbReference type="GO" id="GO:0005930">
    <property type="term" value="C:axoneme"/>
    <property type="evidence" value="ECO:0007669"/>
    <property type="project" value="UniProtKB-SubCell"/>
</dbReference>
<keyword evidence="4" id="KW-0966">Cell projection</keyword>
<dbReference type="EMBL" id="LT608150">
    <property type="protein sequence ID" value="SCM26295.1"/>
    <property type="molecule type" value="Genomic_DNA"/>
</dbReference>
<dbReference type="Pfam" id="PF14738">
    <property type="entry name" value="CFAP91"/>
    <property type="match status" value="1"/>
</dbReference>
<evidence type="ECO:0000313" key="10">
    <source>
        <dbReference type="EMBL" id="CXJ16125.1"/>
    </source>
</evidence>
<dbReference type="PANTHER" id="PTHR22455:SF10">
    <property type="entry name" value="CILIA- AND FLAGELLA-ASSOCIATED PROTEIN 91"/>
    <property type="match status" value="1"/>
</dbReference>
<dbReference type="InterPro" id="IPR026720">
    <property type="entry name" value="CFAP91"/>
</dbReference>
<dbReference type="Proteomes" id="UP000220214">
    <property type="component" value="Chromosome 14"/>
</dbReference>
<comment type="subcellular location">
    <subcellularLocation>
        <location evidence="1">Cytoplasm</location>
        <location evidence="1">Cytoskeleton</location>
        <location evidence="1">Cilium axoneme</location>
    </subcellularLocation>
</comment>
<dbReference type="InterPro" id="IPR032840">
    <property type="entry name" value="CFAP91_dom"/>
</dbReference>
<protein>
    <recommendedName>
        <fullName evidence="6">Cilia- and flagella-associated protein 91</fullName>
    </recommendedName>
</protein>
<dbReference type="Proteomes" id="UP000219860">
    <property type="component" value="Chromosome 14"/>
</dbReference>
<dbReference type="Proteomes" id="UP000219974">
    <property type="component" value="Chromosome 14"/>
</dbReference>
<reference evidence="10 15" key="1">
    <citation type="submission" date="2016-02" db="EMBL/GenBank/DDBJ databases">
        <authorList>
            <consortium name="Pathogen Informatics"/>
        </authorList>
    </citation>
    <scope>NUCLEOTIDE SEQUENCE [LARGE SCALE GENOMIC DNA]</scope>
    <source>
        <strain evidence="10 15">K173</strain>
        <strain evidence="11 19">NK65 ny</strain>
        <strain evidence="12 18">NK65e</strain>
        <strain evidence="14 16">SP11 Antwerpcl1</strain>
        <strain evidence="13 17">SP11 RLL</strain>
    </source>
</reference>
<dbReference type="EMBL" id="LT608278">
    <property type="protein sequence ID" value="SCO62575.1"/>
    <property type="molecule type" value="Genomic_DNA"/>
</dbReference>
<feature type="compositionally biased region" description="Low complexity" evidence="8">
    <location>
        <begin position="30"/>
        <end position="47"/>
    </location>
</feature>
<dbReference type="PANTHER" id="PTHR22455">
    <property type="entry name" value="CILIA- AND FLAGELLA-ASSOCIATED PROTEIN 91"/>
    <property type="match status" value="1"/>
</dbReference>